<evidence type="ECO:0000256" key="5">
    <source>
        <dbReference type="ARBA" id="ARBA00015636"/>
    </source>
</evidence>
<evidence type="ECO:0000256" key="14">
    <source>
        <dbReference type="PIRSR" id="PIRSR028973-2"/>
    </source>
</evidence>
<evidence type="ECO:0000256" key="13">
    <source>
        <dbReference type="PIRSR" id="PIRSR028973-1"/>
    </source>
</evidence>
<dbReference type="PANTHER" id="PTHR12978">
    <property type="entry name" value="HISTIDINE TRIAD HIT PROTEIN MEMBER"/>
    <property type="match status" value="1"/>
</dbReference>
<gene>
    <name evidence="15" type="ORF">UTRI_01952_B</name>
</gene>
<evidence type="ECO:0000256" key="6">
    <source>
        <dbReference type="ARBA" id="ARBA00022490"/>
    </source>
</evidence>
<protein>
    <recommendedName>
        <fullName evidence="5">m7GpppX diphosphatase</fullName>
        <ecNumber evidence="4">3.6.1.59</ecNumber>
    </recommendedName>
    <alternativeName>
        <fullName evidence="11">Decapping scavenger enzyme</fullName>
    </alternativeName>
    <alternativeName>
        <fullName evidence="10">Scavenger mRNA-decapping enzyme DcpS</fullName>
    </alternativeName>
</protein>
<comment type="catalytic activity">
    <reaction evidence="12">
        <text>a 5'-end (N(7)-methyl 5'-triphosphoguanosine)-ribonucleoside in mRNA + H2O = N(7)-methyl-GMP + a 5'-end diphospho-ribonucleoside in mRNA + 2 H(+)</text>
        <dbReference type="Rhea" id="RHEA:65388"/>
        <dbReference type="Rhea" id="RHEA-COMP:17165"/>
        <dbReference type="Rhea" id="RHEA-COMP:17167"/>
        <dbReference type="ChEBI" id="CHEBI:15377"/>
        <dbReference type="ChEBI" id="CHEBI:15378"/>
        <dbReference type="ChEBI" id="CHEBI:58285"/>
        <dbReference type="ChEBI" id="CHEBI:156461"/>
        <dbReference type="ChEBI" id="CHEBI:167616"/>
        <dbReference type="EC" id="3.6.1.59"/>
    </reaction>
</comment>
<proteinExistence type="inferred from homology"/>
<organism evidence="15 16">
    <name type="scientific">Ustilago trichophora</name>
    <dbReference type="NCBI Taxonomy" id="86804"/>
    <lineage>
        <taxon>Eukaryota</taxon>
        <taxon>Fungi</taxon>
        <taxon>Dikarya</taxon>
        <taxon>Basidiomycota</taxon>
        <taxon>Ustilaginomycotina</taxon>
        <taxon>Ustilaginomycetes</taxon>
        <taxon>Ustilaginales</taxon>
        <taxon>Ustilaginaceae</taxon>
        <taxon>Ustilago</taxon>
    </lineage>
</organism>
<reference evidence="15 16" key="1">
    <citation type="submission" date="2018-03" db="EMBL/GenBank/DDBJ databases">
        <authorList>
            <person name="Guldener U."/>
        </authorList>
    </citation>
    <scope>NUCLEOTIDE SEQUENCE [LARGE SCALE GENOMIC DNA]</scope>
    <source>
        <strain evidence="15 16">NBRC100155</strain>
    </source>
</reference>
<dbReference type="InterPro" id="IPR019808">
    <property type="entry name" value="Histidine_triad_CS"/>
</dbReference>
<dbReference type="FunFam" id="3.30.428.10:FF:000006">
    <property type="entry name" value="m7GpppX diphosphatase"/>
    <property type="match status" value="1"/>
</dbReference>
<feature type="binding site" evidence="14">
    <location>
        <position position="239"/>
    </location>
    <ligand>
        <name>substrate</name>
    </ligand>
</feature>
<dbReference type="Proteomes" id="UP000324022">
    <property type="component" value="Unassembled WGS sequence"/>
</dbReference>
<dbReference type="GO" id="GO:0000932">
    <property type="term" value="C:P-body"/>
    <property type="evidence" value="ECO:0007669"/>
    <property type="project" value="TreeGrafter"/>
</dbReference>
<dbReference type="GO" id="GO:0140932">
    <property type="term" value="F:5'-(N(7)-methyl 5'-triphosphoguanosine)-[mRNA] diphosphatase activity"/>
    <property type="evidence" value="ECO:0007669"/>
    <property type="project" value="UniProtKB-EC"/>
</dbReference>
<dbReference type="Pfam" id="PF05652">
    <property type="entry name" value="DcpS"/>
    <property type="match status" value="1"/>
</dbReference>
<dbReference type="EMBL" id="OOIN01000003">
    <property type="protein sequence ID" value="SPO21964.1"/>
    <property type="molecule type" value="Genomic_DNA"/>
</dbReference>
<feature type="active site" description="Nucleophile" evidence="13">
    <location>
        <position position="315"/>
    </location>
</feature>
<dbReference type="Gene3D" id="3.30.200.40">
    <property type="entry name" value="Scavenger mRNA decapping enzyme, N-terminal domain"/>
    <property type="match status" value="1"/>
</dbReference>
<dbReference type="AlphaFoldDB" id="A0A5C3DU24"/>
<evidence type="ECO:0000256" key="7">
    <source>
        <dbReference type="ARBA" id="ARBA00022553"/>
    </source>
</evidence>
<dbReference type="OrthoDB" id="10264956at2759"/>
<evidence type="ECO:0000256" key="11">
    <source>
        <dbReference type="ARBA" id="ARBA00030609"/>
    </source>
</evidence>
<dbReference type="InterPro" id="IPR036265">
    <property type="entry name" value="HIT-like_sf"/>
</dbReference>
<evidence type="ECO:0000256" key="3">
    <source>
        <dbReference type="ARBA" id="ARBA00010208"/>
    </source>
</evidence>
<evidence type="ECO:0000256" key="9">
    <source>
        <dbReference type="ARBA" id="ARBA00023242"/>
    </source>
</evidence>
<name>A0A5C3DU24_9BASI</name>
<evidence type="ECO:0000256" key="12">
    <source>
        <dbReference type="ARBA" id="ARBA00048222"/>
    </source>
</evidence>
<dbReference type="GO" id="GO:0000340">
    <property type="term" value="F:RNA 7-methylguanosine cap binding"/>
    <property type="evidence" value="ECO:0007669"/>
    <property type="project" value="TreeGrafter"/>
</dbReference>
<keyword evidence="6" id="KW-0963">Cytoplasm</keyword>
<dbReference type="GO" id="GO:0005634">
    <property type="term" value="C:nucleus"/>
    <property type="evidence" value="ECO:0007669"/>
    <property type="project" value="UniProtKB-SubCell"/>
</dbReference>
<evidence type="ECO:0000256" key="2">
    <source>
        <dbReference type="ARBA" id="ARBA00004496"/>
    </source>
</evidence>
<dbReference type="SUPFAM" id="SSF54197">
    <property type="entry name" value="HIT-like"/>
    <property type="match status" value="1"/>
</dbReference>
<accession>A0A5C3DU24</accession>
<dbReference type="Gene3D" id="3.30.428.10">
    <property type="entry name" value="HIT-like"/>
    <property type="match status" value="1"/>
</dbReference>
<dbReference type="GO" id="GO:0000290">
    <property type="term" value="P:deadenylation-dependent decapping of nuclear-transcribed mRNA"/>
    <property type="evidence" value="ECO:0007669"/>
    <property type="project" value="InterPro"/>
</dbReference>
<dbReference type="InterPro" id="IPR008594">
    <property type="entry name" value="DcpS/DCS2"/>
</dbReference>
<evidence type="ECO:0000313" key="16">
    <source>
        <dbReference type="Proteomes" id="UP000324022"/>
    </source>
</evidence>
<feature type="binding site" evidence="14">
    <location>
        <begin position="306"/>
        <end position="317"/>
    </location>
    <ligand>
        <name>substrate</name>
    </ligand>
</feature>
<dbReference type="PROSITE" id="PS00892">
    <property type="entry name" value="HIT_1"/>
    <property type="match status" value="1"/>
</dbReference>
<comment type="subcellular location">
    <subcellularLocation>
        <location evidence="2">Cytoplasm</location>
    </subcellularLocation>
    <subcellularLocation>
        <location evidence="1">Nucleus</location>
    </subcellularLocation>
</comment>
<dbReference type="InterPro" id="IPR011145">
    <property type="entry name" value="Scavenger_mRNA_decap_enz_N"/>
</dbReference>
<evidence type="ECO:0000256" key="8">
    <source>
        <dbReference type="ARBA" id="ARBA00022801"/>
    </source>
</evidence>
<evidence type="ECO:0000256" key="4">
    <source>
        <dbReference type="ARBA" id="ARBA00012520"/>
    </source>
</evidence>
<dbReference type="PANTHER" id="PTHR12978:SF0">
    <property type="entry name" value="M7GPPPX DIPHOSPHATASE"/>
    <property type="match status" value="1"/>
</dbReference>
<keyword evidence="7" id="KW-0597">Phosphoprotein</keyword>
<evidence type="ECO:0000256" key="10">
    <source>
        <dbReference type="ARBA" id="ARBA00029885"/>
    </source>
</evidence>
<keyword evidence="8 15" id="KW-0378">Hydrolase</keyword>
<feature type="binding site" evidence="14">
    <location>
        <position position="217"/>
    </location>
    <ligand>
        <name>substrate</name>
    </ligand>
</feature>
<keyword evidence="16" id="KW-1185">Reference proteome</keyword>
<dbReference type="EC" id="3.6.1.59" evidence="4"/>
<feature type="binding site" evidence="14">
    <location>
        <position position="237"/>
    </location>
    <ligand>
        <name>substrate</name>
    </ligand>
</feature>
<dbReference type="PIRSF" id="PIRSF028973">
    <property type="entry name" value="Scavenger_mRNA_decap_enz"/>
    <property type="match status" value="1"/>
</dbReference>
<comment type="similarity">
    <text evidence="3">Belongs to the HIT family.</text>
</comment>
<sequence>MAAPLTSSPFDELDAELKNEPQLPDSEVLDGFKLTQILDQDPKLKSANLLGEFTITASDGSQSTEQAILIVERTHFSEKLFEALSDPSNHPIRYIEKDQAKPEGSKLTDEYIRETTRLGNNIVFDALTDLGQNDIYTWLMAWSHRPGFGPVTRSDADVKLTLIRPATQTHIDKYSAQRKVMVYETPEMYTEKVLPWIESFPPSRIQWVYNILEHKKEVESILFEDSDPKTGFVIVPDLKWDQKTTSSLYIQAIVHNRELKSLRDLTKDHVKMLEKVKKEASRVAFEKYGLTGRDGSAEGNVRCFLHYHPSYYHLHVHILASSFTSHPGAVVGQAHLLDDVVDLLKLGVDMKQRTLGYSLGTNSKLWTVLYPGQDS</sequence>
<keyword evidence="9" id="KW-0539">Nucleus</keyword>
<feature type="binding site" evidence="14">
    <location>
        <position position="207"/>
    </location>
    <ligand>
        <name>substrate</name>
    </ligand>
</feature>
<evidence type="ECO:0000256" key="1">
    <source>
        <dbReference type="ARBA" id="ARBA00004123"/>
    </source>
</evidence>
<dbReference type="SUPFAM" id="SSF102860">
    <property type="entry name" value="mRNA decapping enzyme DcpS N-terminal domain"/>
    <property type="match status" value="1"/>
</dbReference>
<evidence type="ECO:0000313" key="15">
    <source>
        <dbReference type="EMBL" id="SPO21964.1"/>
    </source>
</evidence>
<dbReference type="Pfam" id="PF11969">
    <property type="entry name" value="DcpS_C"/>
    <property type="match status" value="1"/>
</dbReference>